<dbReference type="EMBL" id="ML978069">
    <property type="protein sequence ID" value="KAF2016669.1"/>
    <property type="molecule type" value="Genomic_DNA"/>
</dbReference>
<feature type="region of interest" description="Disordered" evidence="6">
    <location>
        <begin position="173"/>
        <end position="193"/>
    </location>
</feature>
<dbReference type="OrthoDB" id="310217at2759"/>
<evidence type="ECO:0000256" key="3">
    <source>
        <dbReference type="ARBA" id="ARBA00022741"/>
    </source>
</evidence>
<dbReference type="InterPro" id="IPR050660">
    <property type="entry name" value="NEK_Ser/Thr_kinase"/>
</dbReference>
<proteinExistence type="predicted"/>
<dbReference type="GO" id="GO:0005524">
    <property type="term" value="F:ATP binding"/>
    <property type="evidence" value="ECO:0007669"/>
    <property type="project" value="UniProtKB-KW"/>
</dbReference>
<dbReference type="GeneID" id="54290560"/>
<dbReference type="AlphaFoldDB" id="A0A6A5XUQ6"/>
<sequence length="288" mass="32893">MWITVRKLSAEYSWNSTKYGVWLAERLETGEPCVLKNADPVYDSGGVRQEIIALGQLSHNNIIKMYDHKINAGEDVSIFLEYCDRGTLAEFIEEQSMSEYIPPEEFVWHVFESIAAALTECHRSQGTDGRIVHLNIKPGNVFLSSKSADGAPITSAYPRIVLGDFEMSITESQHARNMREDPKEGHENHNTDNDFLPPEAPMFSFRSDVYQLGLLIYCLCNVVDDPGFPRWGNSTKRTKLLKKIAFKPISKTYSVNLFELVWECLQLDPEARPQSWELLDKIREARQS</sequence>
<name>A0A6A5XUQ6_9PLEO</name>
<evidence type="ECO:0000256" key="5">
    <source>
        <dbReference type="ARBA" id="ARBA00022840"/>
    </source>
</evidence>
<dbReference type="Gene3D" id="3.30.200.20">
    <property type="entry name" value="Phosphorylase Kinase, domain 1"/>
    <property type="match status" value="1"/>
</dbReference>
<gene>
    <name evidence="8" type="ORF">BU24DRAFT_481279</name>
</gene>
<protein>
    <recommendedName>
        <fullName evidence="1">non-specific serine/threonine protein kinase</fullName>
        <ecNumber evidence="1">2.7.11.1</ecNumber>
    </recommendedName>
</protein>
<feature type="compositionally biased region" description="Basic and acidic residues" evidence="6">
    <location>
        <begin position="173"/>
        <end position="192"/>
    </location>
</feature>
<evidence type="ECO:0000313" key="8">
    <source>
        <dbReference type="EMBL" id="KAF2016669.1"/>
    </source>
</evidence>
<reference evidence="8" key="1">
    <citation type="journal article" date="2020" name="Stud. Mycol.">
        <title>101 Dothideomycetes genomes: a test case for predicting lifestyles and emergence of pathogens.</title>
        <authorList>
            <person name="Haridas S."/>
            <person name="Albert R."/>
            <person name="Binder M."/>
            <person name="Bloem J."/>
            <person name="Labutti K."/>
            <person name="Salamov A."/>
            <person name="Andreopoulos B."/>
            <person name="Baker S."/>
            <person name="Barry K."/>
            <person name="Bills G."/>
            <person name="Bluhm B."/>
            <person name="Cannon C."/>
            <person name="Castanera R."/>
            <person name="Culley D."/>
            <person name="Daum C."/>
            <person name="Ezra D."/>
            <person name="Gonzalez J."/>
            <person name="Henrissat B."/>
            <person name="Kuo A."/>
            <person name="Liang C."/>
            <person name="Lipzen A."/>
            <person name="Lutzoni F."/>
            <person name="Magnuson J."/>
            <person name="Mondo S."/>
            <person name="Nolan M."/>
            <person name="Ohm R."/>
            <person name="Pangilinan J."/>
            <person name="Park H.-J."/>
            <person name="Ramirez L."/>
            <person name="Alfaro M."/>
            <person name="Sun H."/>
            <person name="Tritt A."/>
            <person name="Yoshinaga Y."/>
            <person name="Zwiers L.-H."/>
            <person name="Turgeon B."/>
            <person name="Goodwin S."/>
            <person name="Spatafora J."/>
            <person name="Crous P."/>
            <person name="Grigoriev I."/>
        </authorList>
    </citation>
    <scope>NUCLEOTIDE SEQUENCE</scope>
    <source>
        <strain evidence="8">CBS 175.79</strain>
    </source>
</reference>
<organism evidence="8 9">
    <name type="scientific">Aaosphaeria arxii CBS 175.79</name>
    <dbReference type="NCBI Taxonomy" id="1450172"/>
    <lineage>
        <taxon>Eukaryota</taxon>
        <taxon>Fungi</taxon>
        <taxon>Dikarya</taxon>
        <taxon>Ascomycota</taxon>
        <taxon>Pezizomycotina</taxon>
        <taxon>Dothideomycetes</taxon>
        <taxon>Pleosporomycetidae</taxon>
        <taxon>Pleosporales</taxon>
        <taxon>Pleosporales incertae sedis</taxon>
        <taxon>Aaosphaeria</taxon>
    </lineage>
</organism>
<evidence type="ECO:0000256" key="4">
    <source>
        <dbReference type="ARBA" id="ARBA00022777"/>
    </source>
</evidence>
<evidence type="ECO:0000256" key="6">
    <source>
        <dbReference type="SAM" id="MobiDB-lite"/>
    </source>
</evidence>
<keyword evidence="4 8" id="KW-0418">Kinase</keyword>
<dbReference type="Pfam" id="PF00069">
    <property type="entry name" value="Pkinase"/>
    <property type="match status" value="1"/>
</dbReference>
<evidence type="ECO:0000313" key="9">
    <source>
        <dbReference type="Proteomes" id="UP000799778"/>
    </source>
</evidence>
<keyword evidence="5" id="KW-0067">ATP-binding</keyword>
<accession>A0A6A5XUQ6</accession>
<feature type="domain" description="Protein kinase" evidence="7">
    <location>
        <begin position="1"/>
        <end position="288"/>
    </location>
</feature>
<dbReference type="PANTHER" id="PTHR43671:SF13">
    <property type="entry name" value="SERINE_THREONINE-PROTEIN KINASE NEK2"/>
    <property type="match status" value="1"/>
</dbReference>
<dbReference type="GO" id="GO:0004674">
    <property type="term" value="F:protein serine/threonine kinase activity"/>
    <property type="evidence" value="ECO:0007669"/>
    <property type="project" value="UniProtKB-EC"/>
</dbReference>
<keyword evidence="9" id="KW-1185">Reference proteome</keyword>
<dbReference type="RefSeq" id="XP_033385008.1">
    <property type="nucleotide sequence ID" value="XM_033533163.1"/>
</dbReference>
<dbReference type="InterPro" id="IPR000719">
    <property type="entry name" value="Prot_kinase_dom"/>
</dbReference>
<dbReference type="PANTHER" id="PTHR43671">
    <property type="entry name" value="SERINE/THREONINE-PROTEIN KINASE NEK"/>
    <property type="match status" value="1"/>
</dbReference>
<dbReference type="InterPro" id="IPR011009">
    <property type="entry name" value="Kinase-like_dom_sf"/>
</dbReference>
<evidence type="ECO:0000256" key="1">
    <source>
        <dbReference type="ARBA" id="ARBA00012513"/>
    </source>
</evidence>
<dbReference type="Proteomes" id="UP000799778">
    <property type="component" value="Unassembled WGS sequence"/>
</dbReference>
<dbReference type="PROSITE" id="PS50011">
    <property type="entry name" value="PROTEIN_KINASE_DOM"/>
    <property type="match status" value="1"/>
</dbReference>
<keyword evidence="2" id="KW-0808">Transferase</keyword>
<dbReference type="EC" id="2.7.11.1" evidence="1"/>
<keyword evidence="3" id="KW-0547">Nucleotide-binding</keyword>
<dbReference type="Gene3D" id="1.10.510.10">
    <property type="entry name" value="Transferase(Phosphotransferase) domain 1"/>
    <property type="match status" value="1"/>
</dbReference>
<evidence type="ECO:0000259" key="7">
    <source>
        <dbReference type="PROSITE" id="PS50011"/>
    </source>
</evidence>
<dbReference type="SUPFAM" id="SSF56112">
    <property type="entry name" value="Protein kinase-like (PK-like)"/>
    <property type="match status" value="1"/>
</dbReference>
<evidence type="ECO:0000256" key="2">
    <source>
        <dbReference type="ARBA" id="ARBA00022679"/>
    </source>
</evidence>